<dbReference type="RefSeq" id="WP_011815148.1">
    <property type="nucleotide sequence ID" value="NC_008789.1"/>
</dbReference>
<dbReference type="HOGENOM" id="CLU_009583_0_4_6"/>
<evidence type="ECO:0000313" key="2">
    <source>
        <dbReference type="EMBL" id="ABM63126.1"/>
    </source>
</evidence>
<dbReference type="OrthoDB" id="9787293at2"/>
<sequence length="371" mass="40516">MRVLYLFDTTDRAESESVIEMASHGVVPTIVCQPDAPMRGRFEAAGLEVIPVAMRSKADRAAIAALRRLRRERTFDLVHAYYKIALTNYNLAAVGLPRVPVVAYRGIIGNLSYWDPFSWLSFLDPRIERIVCVCEAIRRYFLDKPFLPGTRLFRPERVVTIHKGHRPAWYQQPDARLPADLAIPQGAPVIGCVARMKKRKGIVELIRAFEQIPAEHNAHLVLIGPIEYPAIEQAAAHSPAADRIRITGYRADAPKIAGAFDIATLPSLRREGLPRAIIEAMAQGIPAVVSDSGGNPELVEDGVSGRVTPAGDVDALAAALRELVADPALRGRLGAAAHERIATRLTVERTARETLALYAGVLGQRSGEPAA</sequence>
<dbReference type="GO" id="GO:0016757">
    <property type="term" value="F:glycosyltransferase activity"/>
    <property type="evidence" value="ECO:0007669"/>
    <property type="project" value="InterPro"/>
</dbReference>
<dbReference type="eggNOG" id="COG0438">
    <property type="taxonomic scope" value="Bacteria"/>
</dbReference>
<reference evidence="3" key="1">
    <citation type="submission" date="2006-12" db="EMBL/GenBank/DDBJ databases">
        <title>Complete sequence of Halorhodospira halophila SL1.</title>
        <authorList>
            <consortium name="US DOE Joint Genome Institute"/>
            <person name="Copeland A."/>
            <person name="Lucas S."/>
            <person name="Lapidus A."/>
            <person name="Barry K."/>
            <person name="Detter J.C."/>
            <person name="Glavina del Rio T."/>
            <person name="Hammon N."/>
            <person name="Israni S."/>
            <person name="Dalin E."/>
            <person name="Tice H."/>
            <person name="Pitluck S."/>
            <person name="Saunders E."/>
            <person name="Brettin T."/>
            <person name="Bruce D."/>
            <person name="Han C."/>
            <person name="Tapia R."/>
            <person name="Schmutz J."/>
            <person name="Larimer F."/>
            <person name="Land M."/>
            <person name="Hauser L."/>
            <person name="Kyrpides N."/>
            <person name="Mikhailova N."/>
            <person name="Hoff W."/>
            <person name="Richardson P."/>
        </authorList>
    </citation>
    <scope>NUCLEOTIDE SEQUENCE [LARGE SCALE GENOMIC DNA]</scope>
    <source>
        <strain evidence="3">DSM 244 / SL1</strain>
    </source>
</reference>
<dbReference type="SUPFAM" id="SSF53756">
    <property type="entry name" value="UDP-Glycosyltransferase/glycogen phosphorylase"/>
    <property type="match status" value="1"/>
</dbReference>
<dbReference type="GO" id="GO:1901135">
    <property type="term" value="P:carbohydrate derivative metabolic process"/>
    <property type="evidence" value="ECO:0007669"/>
    <property type="project" value="UniProtKB-ARBA"/>
</dbReference>
<dbReference type="STRING" id="349124.Hhal_2363"/>
<evidence type="ECO:0000313" key="3">
    <source>
        <dbReference type="Proteomes" id="UP000000647"/>
    </source>
</evidence>
<dbReference type="Proteomes" id="UP000000647">
    <property type="component" value="Chromosome"/>
</dbReference>
<dbReference type="KEGG" id="hha:Hhal_2363"/>
<evidence type="ECO:0000259" key="1">
    <source>
        <dbReference type="Pfam" id="PF00534"/>
    </source>
</evidence>
<dbReference type="CDD" id="cd03801">
    <property type="entry name" value="GT4_PimA-like"/>
    <property type="match status" value="1"/>
</dbReference>
<dbReference type="Pfam" id="PF00534">
    <property type="entry name" value="Glycos_transf_1"/>
    <property type="match status" value="1"/>
</dbReference>
<dbReference type="InterPro" id="IPR001296">
    <property type="entry name" value="Glyco_trans_1"/>
</dbReference>
<accession>A1WZL4</accession>
<dbReference type="AlphaFoldDB" id="A1WZL4"/>
<keyword evidence="3" id="KW-1185">Reference proteome</keyword>
<keyword evidence="2" id="KW-0808">Transferase</keyword>
<organism evidence="2 3">
    <name type="scientific">Halorhodospira halophila (strain DSM 244 / SL1)</name>
    <name type="common">Ectothiorhodospira halophila (strain DSM 244 / SL1)</name>
    <dbReference type="NCBI Taxonomy" id="349124"/>
    <lineage>
        <taxon>Bacteria</taxon>
        <taxon>Pseudomonadati</taxon>
        <taxon>Pseudomonadota</taxon>
        <taxon>Gammaproteobacteria</taxon>
        <taxon>Chromatiales</taxon>
        <taxon>Ectothiorhodospiraceae</taxon>
        <taxon>Halorhodospira</taxon>
    </lineage>
</organism>
<dbReference type="PANTHER" id="PTHR12526:SF630">
    <property type="entry name" value="GLYCOSYLTRANSFERASE"/>
    <property type="match status" value="1"/>
</dbReference>
<gene>
    <name evidence="2" type="ordered locus">Hhal_2363</name>
</gene>
<dbReference type="Gene3D" id="3.40.50.2000">
    <property type="entry name" value="Glycogen Phosphorylase B"/>
    <property type="match status" value="2"/>
</dbReference>
<reference evidence="2 3" key="2">
    <citation type="journal article" date="2013" name="Stand. Genomic Sci.">
        <title>Complete genome sequence of Halorhodospira halophila SL1.</title>
        <authorList>
            <person name="Challacombe J.F."/>
            <person name="Majid S."/>
            <person name="Deole R."/>
            <person name="Brettin T.S."/>
            <person name="Bruce D."/>
            <person name="Delano S.F."/>
            <person name="Detter J.C."/>
            <person name="Gleasner C.D."/>
            <person name="Han C.S."/>
            <person name="Misra M."/>
            <person name="Reitenga K.G."/>
            <person name="Mikhailova N."/>
            <person name="Woyke T."/>
            <person name="Pitluck S."/>
            <person name="Nolan M."/>
            <person name="Land M.L."/>
            <person name="Saunders E."/>
            <person name="Tapia R."/>
            <person name="Lapidus A."/>
            <person name="Ivanova N."/>
            <person name="Hoff W.D."/>
        </authorList>
    </citation>
    <scope>NUCLEOTIDE SEQUENCE [LARGE SCALE GENOMIC DNA]</scope>
    <source>
        <strain evidence="3">DSM 244 / SL1</strain>
    </source>
</reference>
<dbReference type="EMBL" id="CP000544">
    <property type="protein sequence ID" value="ABM63126.1"/>
    <property type="molecule type" value="Genomic_DNA"/>
</dbReference>
<proteinExistence type="predicted"/>
<dbReference type="PANTHER" id="PTHR12526">
    <property type="entry name" value="GLYCOSYLTRANSFERASE"/>
    <property type="match status" value="1"/>
</dbReference>
<feature type="domain" description="Glycosyl transferase family 1" evidence="1">
    <location>
        <begin position="178"/>
        <end position="339"/>
    </location>
</feature>
<dbReference type="CAZy" id="GT4">
    <property type="family name" value="Glycosyltransferase Family 4"/>
</dbReference>
<name>A1WZL4_HALHL</name>
<protein>
    <submittedName>
        <fullName evidence="2">Glycosyl transferase, group 1</fullName>
    </submittedName>
</protein>